<dbReference type="AlphaFoldDB" id="A0A151P5N1"/>
<accession>A0A151P5N1</accession>
<keyword evidence="2" id="KW-1185">Reference proteome</keyword>
<evidence type="ECO:0000313" key="1">
    <source>
        <dbReference type="EMBL" id="KYO44381.1"/>
    </source>
</evidence>
<dbReference type="EMBL" id="AKHW03000817">
    <property type="protein sequence ID" value="KYO44381.1"/>
    <property type="molecule type" value="Genomic_DNA"/>
</dbReference>
<comment type="caution">
    <text evidence="1">The sequence shown here is derived from an EMBL/GenBank/DDBJ whole genome shotgun (WGS) entry which is preliminary data.</text>
</comment>
<sequence>MSTLEYAEPGSQADSATVWCKEAWSRGEGCAITLPCELEGAPSLGSSLRKELSTACTPLIGKHGGVKLHSDAKKALSEEGQFQVVQRDKYPIPDSPHLLASFPASIASLR</sequence>
<protein>
    <submittedName>
        <fullName evidence="1">Uncharacterized protein</fullName>
    </submittedName>
</protein>
<dbReference type="Proteomes" id="UP000050525">
    <property type="component" value="Unassembled WGS sequence"/>
</dbReference>
<proteinExistence type="predicted"/>
<gene>
    <name evidence="1" type="ORF">Y1Q_0012140</name>
</gene>
<reference evidence="1 2" key="1">
    <citation type="journal article" date="2012" name="Genome Biol.">
        <title>Sequencing three crocodilian genomes to illuminate the evolution of archosaurs and amniotes.</title>
        <authorList>
            <person name="St John J.A."/>
            <person name="Braun E.L."/>
            <person name="Isberg S.R."/>
            <person name="Miles L.G."/>
            <person name="Chong A.Y."/>
            <person name="Gongora J."/>
            <person name="Dalzell P."/>
            <person name="Moran C."/>
            <person name="Bed'hom B."/>
            <person name="Abzhanov A."/>
            <person name="Burgess S.C."/>
            <person name="Cooksey A.M."/>
            <person name="Castoe T.A."/>
            <person name="Crawford N.G."/>
            <person name="Densmore L.D."/>
            <person name="Drew J.C."/>
            <person name="Edwards S.V."/>
            <person name="Faircloth B.C."/>
            <person name="Fujita M.K."/>
            <person name="Greenwold M.J."/>
            <person name="Hoffmann F.G."/>
            <person name="Howard J.M."/>
            <person name="Iguchi T."/>
            <person name="Janes D.E."/>
            <person name="Khan S.Y."/>
            <person name="Kohno S."/>
            <person name="de Koning A.J."/>
            <person name="Lance S.L."/>
            <person name="McCarthy F.M."/>
            <person name="McCormack J.E."/>
            <person name="Merchant M.E."/>
            <person name="Peterson D.G."/>
            <person name="Pollock D.D."/>
            <person name="Pourmand N."/>
            <person name="Raney B.J."/>
            <person name="Roessler K.A."/>
            <person name="Sanford J.R."/>
            <person name="Sawyer R.H."/>
            <person name="Schmidt C.J."/>
            <person name="Triplett E.W."/>
            <person name="Tuberville T.D."/>
            <person name="Venegas-Anaya M."/>
            <person name="Howard J.T."/>
            <person name="Jarvis E.D."/>
            <person name="Guillette L.J.Jr."/>
            <person name="Glenn T.C."/>
            <person name="Green R.E."/>
            <person name="Ray D.A."/>
        </authorList>
    </citation>
    <scope>NUCLEOTIDE SEQUENCE [LARGE SCALE GENOMIC DNA]</scope>
    <source>
        <strain evidence="1">KSC_2009_1</strain>
    </source>
</reference>
<organism evidence="1 2">
    <name type="scientific">Alligator mississippiensis</name>
    <name type="common">American alligator</name>
    <dbReference type="NCBI Taxonomy" id="8496"/>
    <lineage>
        <taxon>Eukaryota</taxon>
        <taxon>Metazoa</taxon>
        <taxon>Chordata</taxon>
        <taxon>Craniata</taxon>
        <taxon>Vertebrata</taxon>
        <taxon>Euteleostomi</taxon>
        <taxon>Archelosauria</taxon>
        <taxon>Archosauria</taxon>
        <taxon>Crocodylia</taxon>
        <taxon>Alligatoridae</taxon>
        <taxon>Alligatorinae</taxon>
        <taxon>Alligator</taxon>
    </lineage>
</organism>
<evidence type="ECO:0000313" key="2">
    <source>
        <dbReference type="Proteomes" id="UP000050525"/>
    </source>
</evidence>
<name>A0A151P5N1_ALLMI</name>